<dbReference type="PANTHER" id="PTHR43162:SF1">
    <property type="entry name" value="PRESTALK A DIFFERENTIATION PROTEIN A"/>
    <property type="match status" value="1"/>
</dbReference>
<dbReference type="CDD" id="cd05269">
    <property type="entry name" value="TMR_SDR_a"/>
    <property type="match status" value="1"/>
</dbReference>
<feature type="domain" description="NmrA-like" evidence="1">
    <location>
        <begin position="5"/>
        <end position="232"/>
    </location>
</feature>
<keyword evidence="3" id="KW-1185">Reference proteome</keyword>
<protein>
    <submittedName>
        <fullName evidence="2">Uncharacterized conserved protein YbjT, contains NAD(P)-binding and DUF2867 domains</fullName>
    </submittedName>
</protein>
<dbReference type="Proteomes" id="UP000198741">
    <property type="component" value="Chromosome I"/>
</dbReference>
<dbReference type="InterPro" id="IPR051604">
    <property type="entry name" value="Ergot_Alk_Oxidoreductase"/>
</dbReference>
<dbReference type="Pfam" id="PF05368">
    <property type="entry name" value="NmrA"/>
    <property type="match status" value="1"/>
</dbReference>
<name>A0A1H0JWT4_9ACTN</name>
<evidence type="ECO:0000259" key="1">
    <source>
        <dbReference type="Pfam" id="PF05368"/>
    </source>
</evidence>
<dbReference type="Gene3D" id="3.40.50.720">
    <property type="entry name" value="NAD(P)-binding Rossmann-like Domain"/>
    <property type="match status" value="1"/>
</dbReference>
<proteinExistence type="predicted"/>
<dbReference type="OrthoDB" id="3510772at2"/>
<dbReference type="STRING" id="1090615.SAMN04515671_1080"/>
<dbReference type="PANTHER" id="PTHR43162">
    <property type="match status" value="1"/>
</dbReference>
<dbReference type="InterPro" id="IPR008030">
    <property type="entry name" value="NmrA-like"/>
</dbReference>
<reference evidence="2 3" key="1">
    <citation type="submission" date="2016-10" db="EMBL/GenBank/DDBJ databases">
        <authorList>
            <person name="de Groot N.N."/>
        </authorList>
    </citation>
    <scope>NUCLEOTIDE SEQUENCE [LARGE SCALE GENOMIC DNA]</scope>
    <source>
        <strain evidence="3">P4-7,KCTC 19426,CECT 7604</strain>
    </source>
</reference>
<organism evidence="2 3">
    <name type="scientific">Nakamurella panacisegetis</name>
    <dbReference type="NCBI Taxonomy" id="1090615"/>
    <lineage>
        <taxon>Bacteria</taxon>
        <taxon>Bacillati</taxon>
        <taxon>Actinomycetota</taxon>
        <taxon>Actinomycetes</taxon>
        <taxon>Nakamurellales</taxon>
        <taxon>Nakamurellaceae</taxon>
        <taxon>Nakamurella</taxon>
    </lineage>
</organism>
<accession>A0A1H0JWT4</accession>
<dbReference type="AlphaFoldDB" id="A0A1H0JWT4"/>
<evidence type="ECO:0000313" key="2">
    <source>
        <dbReference type="EMBL" id="SDO48225.1"/>
    </source>
</evidence>
<dbReference type="SUPFAM" id="SSF51735">
    <property type="entry name" value="NAD(P)-binding Rossmann-fold domains"/>
    <property type="match status" value="1"/>
</dbReference>
<gene>
    <name evidence="2" type="ORF">SAMN04515671_1080</name>
</gene>
<dbReference type="Gene3D" id="3.90.25.10">
    <property type="entry name" value="UDP-galactose 4-epimerase, domain 1"/>
    <property type="match status" value="1"/>
</dbReference>
<dbReference type="RefSeq" id="WP_090474912.1">
    <property type="nucleotide sequence ID" value="NZ_LT629710.1"/>
</dbReference>
<evidence type="ECO:0000313" key="3">
    <source>
        <dbReference type="Proteomes" id="UP000198741"/>
    </source>
</evidence>
<dbReference type="InterPro" id="IPR036291">
    <property type="entry name" value="NAD(P)-bd_dom_sf"/>
</dbReference>
<sequence>MNHTNSPILITGATGSTGSAIVENLTAAGHPVRVMVRRPPVAGVFPAAVDAVIADFDDPRTLSAALHGVRRAYLVTPSSERAQEQQVQFADRAAAAGVETLVVLSQLGSESTSPVRFLRYHAAVEEHIRNLGIGYTFLRPNLFFQGFLAFAGLIAQNGMFFAPIGSSAISAIDVRDIAAVAAAALTEDGHQGATYTLTGPAAITHEEIAVAMSEALGHTVTFADAPPEQFGAALDGILPAWQIQGTLEDYAHYSRGEAAFVSTAVNEVTGRPPRDIAQFCRDYADHFRLQ</sequence>
<dbReference type="EMBL" id="LT629710">
    <property type="protein sequence ID" value="SDO48225.1"/>
    <property type="molecule type" value="Genomic_DNA"/>
</dbReference>